<comment type="cofactor">
    <cofactor evidence="7">
        <name>Zn(2+)</name>
        <dbReference type="ChEBI" id="CHEBI:29105"/>
    </cofactor>
</comment>
<evidence type="ECO:0000256" key="5">
    <source>
        <dbReference type="ARBA" id="ARBA00023180"/>
    </source>
</evidence>
<comment type="similarity">
    <text evidence="1 7">Belongs to the alpha-carbonic anhydrase family.</text>
</comment>
<dbReference type="EC" id="4.2.1.1" evidence="2 7"/>
<dbReference type="Gene3D" id="3.10.200.10">
    <property type="entry name" value="Alpha carbonic anhydrase"/>
    <property type="match status" value="1"/>
</dbReference>
<keyword evidence="3 7" id="KW-0479">Metal-binding</keyword>
<dbReference type="PANTHER" id="PTHR18952:SF19">
    <property type="entry name" value="CARBONIC ANHYDRASE 12"/>
    <property type="match status" value="1"/>
</dbReference>
<evidence type="ECO:0000313" key="11">
    <source>
        <dbReference type="Proteomes" id="UP001501920"/>
    </source>
</evidence>
<dbReference type="PROSITE" id="PS51144">
    <property type="entry name" value="ALPHA_CA_2"/>
    <property type="match status" value="1"/>
</dbReference>
<dbReference type="SMART" id="SM01057">
    <property type="entry name" value="Carb_anhydrase"/>
    <property type="match status" value="1"/>
</dbReference>
<feature type="signal peptide" evidence="7">
    <location>
        <begin position="1"/>
        <end position="19"/>
    </location>
</feature>
<protein>
    <recommendedName>
        <fullName evidence="2 7">Carbonic anhydrase</fullName>
        <ecNumber evidence="2 7">4.2.1.1</ecNumber>
    </recommendedName>
</protein>
<dbReference type="InterPro" id="IPR018338">
    <property type="entry name" value="Carbonic_anhydrase_a-class_CS"/>
</dbReference>
<dbReference type="FunFam" id="3.10.200.10:FF:000003">
    <property type="entry name" value="Carbonic anhydrase 12"/>
    <property type="match status" value="1"/>
</dbReference>
<feature type="compositionally biased region" description="Polar residues" evidence="8">
    <location>
        <begin position="356"/>
        <end position="368"/>
    </location>
</feature>
<evidence type="ECO:0000256" key="3">
    <source>
        <dbReference type="ARBA" id="ARBA00022723"/>
    </source>
</evidence>
<evidence type="ECO:0000256" key="1">
    <source>
        <dbReference type="ARBA" id="ARBA00010718"/>
    </source>
</evidence>
<dbReference type="AlphaFoldDB" id="A0A3B4C9Z3"/>
<evidence type="ECO:0000256" key="2">
    <source>
        <dbReference type="ARBA" id="ARBA00012925"/>
    </source>
</evidence>
<dbReference type="InterPro" id="IPR001148">
    <property type="entry name" value="CA_dom"/>
</dbReference>
<dbReference type="GO" id="GO:0008270">
    <property type="term" value="F:zinc ion binding"/>
    <property type="evidence" value="ECO:0007669"/>
    <property type="project" value="UniProtKB-UniRule"/>
</dbReference>
<name>A0A3B4C9Z3_PYGNA</name>
<reference evidence="10" key="2">
    <citation type="submission" date="2025-08" db="UniProtKB">
        <authorList>
            <consortium name="Ensembl"/>
        </authorList>
    </citation>
    <scope>IDENTIFICATION</scope>
</reference>
<evidence type="ECO:0000256" key="7">
    <source>
        <dbReference type="RuleBase" id="RU367011"/>
    </source>
</evidence>
<keyword evidence="7" id="KW-0732">Signal</keyword>
<dbReference type="STRING" id="42514.ENSPNAP00000007234"/>
<dbReference type="Proteomes" id="UP001501920">
    <property type="component" value="Chromosome 11"/>
</dbReference>
<dbReference type="OMA" id="LHPDMHI"/>
<reference evidence="10" key="3">
    <citation type="submission" date="2025-09" db="UniProtKB">
        <authorList>
            <consortium name="Ensembl"/>
        </authorList>
    </citation>
    <scope>IDENTIFICATION</scope>
</reference>
<reference evidence="10 11" key="1">
    <citation type="submission" date="2020-10" db="EMBL/GenBank/DDBJ databases">
        <title>Pygocentrus nattereri (red-bellied piranha) genome, fPygNat1, primary haplotype.</title>
        <authorList>
            <person name="Myers G."/>
            <person name="Meyer A."/>
            <person name="Karagic N."/>
            <person name="Pippel M."/>
            <person name="Winkler S."/>
            <person name="Tracey A."/>
            <person name="Wood J."/>
            <person name="Formenti G."/>
            <person name="Howe K."/>
            <person name="Fedrigo O."/>
            <person name="Jarvis E.D."/>
        </authorList>
    </citation>
    <scope>NUCLEOTIDE SEQUENCE [LARGE SCALE GENOMIC DNA]</scope>
</reference>
<organism evidence="10 11">
    <name type="scientific">Pygocentrus nattereri</name>
    <name type="common">Red-bellied piranha</name>
    <dbReference type="NCBI Taxonomy" id="42514"/>
    <lineage>
        <taxon>Eukaryota</taxon>
        <taxon>Metazoa</taxon>
        <taxon>Chordata</taxon>
        <taxon>Craniata</taxon>
        <taxon>Vertebrata</taxon>
        <taxon>Euteleostomi</taxon>
        <taxon>Actinopterygii</taxon>
        <taxon>Neopterygii</taxon>
        <taxon>Teleostei</taxon>
        <taxon>Ostariophysi</taxon>
        <taxon>Characiformes</taxon>
        <taxon>Characoidei</taxon>
        <taxon>Pygocentrus</taxon>
    </lineage>
</organism>
<evidence type="ECO:0000256" key="8">
    <source>
        <dbReference type="SAM" id="MobiDB-lite"/>
    </source>
</evidence>
<gene>
    <name evidence="10" type="primary">CA12</name>
</gene>
<dbReference type="PANTHER" id="PTHR18952">
    <property type="entry name" value="CARBONIC ANHYDRASE"/>
    <property type="match status" value="1"/>
</dbReference>
<feature type="region of interest" description="Disordered" evidence="8">
    <location>
        <begin position="349"/>
        <end position="368"/>
    </location>
</feature>
<feature type="domain" description="Alpha-carbonic anhydrase" evidence="9">
    <location>
        <begin position="20"/>
        <end position="279"/>
    </location>
</feature>
<dbReference type="InterPro" id="IPR036398">
    <property type="entry name" value="CA_dom_sf"/>
</dbReference>
<proteinExistence type="inferred from homology"/>
<dbReference type="RefSeq" id="XP_017563850.2">
    <property type="nucleotide sequence ID" value="XM_017708361.2"/>
</dbReference>
<keyword evidence="4 7" id="KW-0862">Zinc</keyword>
<feature type="chain" id="PRO_5043108761" description="Carbonic anhydrase" evidence="7">
    <location>
        <begin position="20"/>
        <end position="504"/>
    </location>
</feature>
<accession>A0A3B4C9Z3</accession>
<dbReference type="InterPro" id="IPR023561">
    <property type="entry name" value="Carbonic_anhydrase_a-class"/>
</dbReference>
<dbReference type="GO" id="GO:0005886">
    <property type="term" value="C:plasma membrane"/>
    <property type="evidence" value="ECO:0007669"/>
    <property type="project" value="TreeGrafter"/>
</dbReference>
<dbReference type="GeneTree" id="ENSGT00940000159282"/>
<keyword evidence="5" id="KW-0325">Glycoprotein</keyword>
<dbReference type="PROSITE" id="PS00162">
    <property type="entry name" value="ALPHA_CA_1"/>
    <property type="match status" value="1"/>
</dbReference>
<evidence type="ECO:0000256" key="4">
    <source>
        <dbReference type="ARBA" id="ARBA00022833"/>
    </source>
</evidence>
<evidence type="ECO:0000313" key="10">
    <source>
        <dbReference type="Ensembl" id="ENSPNAP00000007234.2"/>
    </source>
</evidence>
<dbReference type="Pfam" id="PF00194">
    <property type="entry name" value="Carb_anhydrase"/>
    <property type="match status" value="1"/>
</dbReference>
<keyword evidence="11" id="KW-1185">Reference proteome</keyword>
<sequence>MPFTHLIIFLIAFPVSSSGGKWTYNGPHGENHWPKHFPYCGGAFQSPINFQRELQRYDPGLLPVQLQNYNLSSSEQLTLSNNGHSVQLSLSPRMYLSGLPHRYSAAQLHFHWGSPNVLAGSEHTVNGKQFAAEMHVVHFNSGKYPNITMALDKSDGLAVLGVLIEVGEFNPAFEQFLKYVNGIKYRDQKIQVPAFNIRDLLPAHLDEYYRYDGSLTTPPCYPSVLWTVFRHPVTISLRQYLALATALFSSHAQESAPMPMLGNYRKPQLMDNRVVLVSFQEGWGLHGPLSVASPMHRKLVIQQLLNGDLADLADEGLQQLLPKIKRKPWAPKKWKSNQSHLQWSQVTEKQQRSRMQENNPSVWKNPDTSPYMGKLGVNEDELCFISLEKNVSFQLRKHHRDSEMVHTLRKAVFPELNLRSYLKCKSDLDMQTIKYLLHTRPTEDADELEKTLAKTTKKERQRAMSQNHGPALTKLTGQFQVTGLKNAYNMIPTNHKSEPIEFED</sequence>
<evidence type="ECO:0000259" key="9">
    <source>
        <dbReference type="PROSITE" id="PS51144"/>
    </source>
</evidence>
<dbReference type="SUPFAM" id="SSF51069">
    <property type="entry name" value="Carbonic anhydrase"/>
    <property type="match status" value="1"/>
</dbReference>
<dbReference type="GeneID" id="108433650"/>
<dbReference type="GO" id="GO:0004089">
    <property type="term" value="F:carbonate dehydratase activity"/>
    <property type="evidence" value="ECO:0007669"/>
    <property type="project" value="UniProtKB-UniRule"/>
</dbReference>
<comment type="function">
    <text evidence="7">Reversible hydration of carbon dioxide.</text>
</comment>
<keyword evidence="6 7" id="KW-0456">Lyase</keyword>
<comment type="catalytic activity">
    <reaction evidence="7">
        <text>hydrogencarbonate + H(+) = CO2 + H2O</text>
        <dbReference type="Rhea" id="RHEA:10748"/>
        <dbReference type="ChEBI" id="CHEBI:15377"/>
        <dbReference type="ChEBI" id="CHEBI:15378"/>
        <dbReference type="ChEBI" id="CHEBI:16526"/>
        <dbReference type="ChEBI" id="CHEBI:17544"/>
        <dbReference type="EC" id="4.2.1.1"/>
    </reaction>
</comment>
<evidence type="ECO:0000256" key="6">
    <source>
        <dbReference type="ARBA" id="ARBA00023239"/>
    </source>
</evidence>
<dbReference type="Ensembl" id="ENSPNAT00000002183.2">
    <property type="protein sequence ID" value="ENSPNAP00000007234.2"/>
    <property type="gene ID" value="ENSPNAG00000002555.2"/>
</dbReference>